<evidence type="ECO:0000313" key="2">
    <source>
        <dbReference type="EnsemblPlants" id="AET03621"/>
    </source>
</evidence>
<dbReference type="AlphaFoldDB" id="G7L9F3"/>
<name>G7L9F3_MEDTR</name>
<reference evidence="2" key="3">
    <citation type="submission" date="2015-04" db="UniProtKB">
        <authorList>
            <consortium name="EnsemblPlants"/>
        </authorList>
    </citation>
    <scope>IDENTIFICATION</scope>
    <source>
        <strain evidence="2">cv. Jemalong A17</strain>
    </source>
</reference>
<evidence type="ECO:0000313" key="3">
    <source>
        <dbReference type="Proteomes" id="UP000002051"/>
    </source>
</evidence>
<dbReference type="Proteomes" id="UP000002051">
    <property type="component" value="Chromosome 8"/>
</dbReference>
<dbReference type="HOGENOM" id="CLU_2708607_0_0_1"/>
<gene>
    <name evidence="1" type="ordered locus">MTR_8g073810</name>
</gene>
<sequence>MTMTLTSSTSQIQRHEYSRDINIVLFDVRENSMKFGLEYVQDIVLSKICGDGILTSDYVSSFYAINLCFWVLF</sequence>
<dbReference type="PaxDb" id="3880-AET03621"/>
<organism evidence="1 3">
    <name type="scientific">Medicago truncatula</name>
    <name type="common">Barrel medic</name>
    <name type="synonym">Medicago tribuloides</name>
    <dbReference type="NCBI Taxonomy" id="3880"/>
    <lineage>
        <taxon>Eukaryota</taxon>
        <taxon>Viridiplantae</taxon>
        <taxon>Streptophyta</taxon>
        <taxon>Embryophyta</taxon>
        <taxon>Tracheophyta</taxon>
        <taxon>Spermatophyta</taxon>
        <taxon>Magnoliopsida</taxon>
        <taxon>eudicotyledons</taxon>
        <taxon>Gunneridae</taxon>
        <taxon>Pentapetalae</taxon>
        <taxon>rosids</taxon>
        <taxon>fabids</taxon>
        <taxon>Fabales</taxon>
        <taxon>Fabaceae</taxon>
        <taxon>Papilionoideae</taxon>
        <taxon>50 kb inversion clade</taxon>
        <taxon>NPAAA clade</taxon>
        <taxon>Hologalegina</taxon>
        <taxon>IRL clade</taxon>
        <taxon>Trifolieae</taxon>
        <taxon>Medicago</taxon>
    </lineage>
</organism>
<proteinExistence type="predicted"/>
<reference evidence="1 3" key="2">
    <citation type="journal article" date="2014" name="BMC Genomics">
        <title>An improved genome release (version Mt4.0) for the model legume Medicago truncatula.</title>
        <authorList>
            <person name="Tang H."/>
            <person name="Krishnakumar V."/>
            <person name="Bidwell S."/>
            <person name="Rosen B."/>
            <person name="Chan A."/>
            <person name="Zhou S."/>
            <person name="Gentzbittel L."/>
            <person name="Childs K.L."/>
            <person name="Yandell M."/>
            <person name="Gundlach H."/>
            <person name="Mayer K.F."/>
            <person name="Schwartz D.C."/>
            <person name="Town C.D."/>
        </authorList>
    </citation>
    <scope>GENOME REANNOTATION</scope>
    <source>
        <strain evidence="2 3">cv. Jemalong A17</strain>
    </source>
</reference>
<protein>
    <submittedName>
        <fullName evidence="1 2">Uncharacterized protein</fullName>
    </submittedName>
</protein>
<dbReference type="EMBL" id="CM001224">
    <property type="protein sequence ID" value="AET03621.1"/>
    <property type="molecule type" value="Genomic_DNA"/>
</dbReference>
<dbReference type="EnsemblPlants" id="AET03621">
    <property type="protein sequence ID" value="AET03621"/>
    <property type="gene ID" value="MTR_8g073810"/>
</dbReference>
<evidence type="ECO:0000313" key="1">
    <source>
        <dbReference type="EMBL" id="AET03621.1"/>
    </source>
</evidence>
<reference evidence="1 3" key="1">
    <citation type="journal article" date="2011" name="Nature">
        <title>The Medicago genome provides insight into the evolution of rhizobial symbioses.</title>
        <authorList>
            <person name="Young N.D."/>
            <person name="Debelle F."/>
            <person name="Oldroyd G.E."/>
            <person name="Geurts R."/>
            <person name="Cannon S.B."/>
            <person name="Udvardi M.K."/>
            <person name="Benedito V.A."/>
            <person name="Mayer K.F."/>
            <person name="Gouzy J."/>
            <person name="Schoof H."/>
            <person name="Van de Peer Y."/>
            <person name="Proost S."/>
            <person name="Cook D.R."/>
            <person name="Meyers B.C."/>
            <person name="Spannagl M."/>
            <person name="Cheung F."/>
            <person name="De Mita S."/>
            <person name="Krishnakumar V."/>
            <person name="Gundlach H."/>
            <person name="Zhou S."/>
            <person name="Mudge J."/>
            <person name="Bharti A.K."/>
            <person name="Murray J.D."/>
            <person name="Naoumkina M.A."/>
            <person name="Rosen B."/>
            <person name="Silverstein K.A."/>
            <person name="Tang H."/>
            <person name="Rombauts S."/>
            <person name="Zhao P.X."/>
            <person name="Zhou P."/>
            <person name="Barbe V."/>
            <person name="Bardou P."/>
            <person name="Bechner M."/>
            <person name="Bellec A."/>
            <person name="Berger A."/>
            <person name="Berges H."/>
            <person name="Bidwell S."/>
            <person name="Bisseling T."/>
            <person name="Choisne N."/>
            <person name="Couloux A."/>
            <person name="Denny R."/>
            <person name="Deshpande S."/>
            <person name="Dai X."/>
            <person name="Doyle J.J."/>
            <person name="Dudez A.M."/>
            <person name="Farmer A.D."/>
            <person name="Fouteau S."/>
            <person name="Franken C."/>
            <person name="Gibelin C."/>
            <person name="Gish J."/>
            <person name="Goldstein S."/>
            <person name="Gonzalez A.J."/>
            <person name="Green P.J."/>
            <person name="Hallab A."/>
            <person name="Hartog M."/>
            <person name="Hua A."/>
            <person name="Humphray S.J."/>
            <person name="Jeong D.H."/>
            <person name="Jing Y."/>
            <person name="Jocker A."/>
            <person name="Kenton S.M."/>
            <person name="Kim D.J."/>
            <person name="Klee K."/>
            <person name="Lai H."/>
            <person name="Lang C."/>
            <person name="Lin S."/>
            <person name="Macmil S.L."/>
            <person name="Magdelenat G."/>
            <person name="Matthews L."/>
            <person name="McCorrison J."/>
            <person name="Monaghan E.L."/>
            <person name="Mun J.H."/>
            <person name="Najar F.Z."/>
            <person name="Nicholson C."/>
            <person name="Noirot C."/>
            <person name="O'Bleness M."/>
            <person name="Paule C.R."/>
            <person name="Poulain J."/>
            <person name="Prion F."/>
            <person name="Qin B."/>
            <person name="Qu C."/>
            <person name="Retzel E.F."/>
            <person name="Riddle C."/>
            <person name="Sallet E."/>
            <person name="Samain S."/>
            <person name="Samson N."/>
            <person name="Sanders I."/>
            <person name="Saurat O."/>
            <person name="Scarpelli C."/>
            <person name="Schiex T."/>
            <person name="Segurens B."/>
            <person name="Severin A.J."/>
            <person name="Sherrier D.J."/>
            <person name="Shi R."/>
            <person name="Sims S."/>
            <person name="Singer S.R."/>
            <person name="Sinharoy S."/>
            <person name="Sterck L."/>
            <person name="Viollet A."/>
            <person name="Wang B.B."/>
            <person name="Wang K."/>
            <person name="Wang M."/>
            <person name="Wang X."/>
            <person name="Warfsmann J."/>
            <person name="Weissenbach J."/>
            <person name="White D.D."/>
            <person name="White J.D."/>
            <person name="Wiley G.B."/>
            <person name="Wincker P."/>
            <person name="Xing Y."/>
            <person name="Yang L."/>
            <person name="Yao Z."/>
            <person name="Ying F."/>
            <person name="Zhai J."/>
            <person name="Zhou L."/>
            <person name="Zuber A."/>
            <person name="Denarie J."/>
            <person name="Dixon R.A."/>
            <person name="May G.D."/>
            <person name="Schwartz D.C."/>
            <person name="Rogers J."/>
            <person name="Quetier F."/>
            <person name="Town C.D."/>
            <person name="Roe B.A."/>
        </authorList>
    </citation>
    <scope>NUCLEOTIDE SEQUENCE [LARGE SCALE GENOMIC DNA]</scope>
    <source>
        <strain evidence="1">A17</strain>
        <strain evidence="2 3">cv. Jemalong A17</strain>
    </source>
</reference>
<keyword evidence="3" id="KW-1185">Reference proteome</keyword>
<accession>G7L9F3</accession>